<keyword evidence="3" id="KW-1185">Reference proteome</keyword>
<dbReference type="PANTHER" id="PTHR35109">
    <property type="entry name" value="GLUTAMATE RACEMASE"/>
    <property type="match status" value="1"/>
</dbReference>
<reference evidence="2 3" key="1">
    <citation type="journal article" date="2023" name="Plant Biotechnol. J.">
        <title>Chromosome-level wild Hevea brasiliensis genome provides new tools for genomic-assisted breeding and valuable loci to elevate rubber yield.</title>
        <authorList>
            <person name="Cheng H."/>
            <person name="Song X."/>
            <person name="Hu Y."/>
            <person name="Wu T."/>
            <person name="Yang Q."/>
            <person name="An Z."/>
            <person name="Feng S."/>
            <person name="Deng Z."/>
            <person name="Wu W."/>
            <person name="Zeng X."/>
            <person name="Tu M."/>
            <person name="Wang X."/>
            <person name="Huang H."/>
        </authorList>
    </citation>
    <scope>NUCLEOTIDE SEQUENCE [LARGE SCALE GENOMIC DNA]</scope>
    <source>
        <strain evidence="2">MT/VB/25A 57/8</strain>
    </source>
</reference>
<proteinExistence type="predicted"/>
<dbReference type="Proteomes" id="UP001174677">
    <property type="component" value="Chromosome 8"/>
</dbReference>
<feature type="region of interest" description="Disordered" evidence="1">
    <location>
        <begin position="99"/>
        <end position="119"/>
    </location>
</feature>
<dbReference type="PANTHER" id="PTHR35109:SF1">
    <property type="entry name" value="GLUTAMATE RACEMASE"/>
    <property type="match status" value="1"/>
</dbReference>
<name>A0ABQ9M5N2_HEVBR</name>
<organism evidence="2 3">
    <name type="scientific">Hevea brasiliensis</name>
    <name type="common">Para rubber tree</name>
    <name type="synonym">Siphonia brasiliensis</name>
    <dbReference type="NCBI Taxonomy" id="3981"/>
    <lineage>
        <taxon>Eukaryota</taxon>
        <taxon>Viridiplantae</taxon>
        <taxon>Streptophyta</taxon>
        <taxon>Embryophyta</taxon>
        <taxon>Tracheophyta</taxon>
        <taxon>Spermatophyta</taxon>
        <taxon>Magnoliopsida</taxon>
        <taxon>eudicotyledons</taxon>
        <taxon>Gunneridae</taxon>
        <taxon>Pentapetalae</taxon>
        <taxon>rosids</taxon>
        <taxon>fabids</taxon>
        <taxon>Malpighiales</taxon>
        <taxon>Euphorbiaceae</taxon>
        <taxon>Crotonoideae</taxon>
        <taxon>Micrandreae</taxon>
        <taxon>Hevea</taxon>
    </lineage>
</organism>
<comment type="caution">
    <text evidence="2">The sequence shown here is derived from an EMBL/GenBank/DDBJ whole genome shotgun (WGS) entry which is preliminary data.</text>
</comment>
<evidence type="ECO:0000313" key="3">
    <source>
        <dbReference type="Proteomes" id="UP001174677"/>
    </source>
</evidence>
<sequence>MAKAGIARTKMLILRSCREARHVHKHFAFLSTIRQHNHHQLEESRNSIMEAKKENGSDWVPHPRTGIYVLKGHERVLDNVPESAASLNNQTYWLRNVDGVEKPDPDVPSDHHYSSKDFY</sequence>
<dbReference type="EMBL" id="JARPOI010000008">
    <property type="protein sequence ID" value="KAJ9175188.1"/>
    <property type="molecule type" value="Genomic_DNA"/>
</dbReference>
<protein>
    <submittedName>
        <fullName evidence="2">Uncharacterized protein</fullName>
    </submittedName>
</protein>
<evidence type="ECO:0000313" key="2">
    <source>
        <dbReference type="EMBL" id="KAJ9175188.1"/>
    </source>
</evidence>
<accession>A0ABQ9M5N2</accession>
<gene>
    <name evidence="2" type="ORF">P3X46_013767</name>
</gene>
<evidence type="ECO:0000256" key="1">
    <source>
        <dbReference type="SAM" id="MobiDB-lite"/>
    </source>
</evidence>